<sequence>MSNGAKQENAQDAKMLSFVEVKYHEPKEPIEKLVLKPRQATTSVPNPPPSGPPSRSSRSKIEEMKHIIAKLKTDLENERIRSRQIYRDKFTEISKVKEDSNRVKELAIKDLEKKFSIEKAIEVQKVKENIIKEKDNENRRLVKEKEDEIRRLKSSLVSERERAVNAAIQIQKKSLREQHNAILNRYKILQDEVDSLKRDKIVLSERLTEKEREILKVNPLTSTPRSGTYNLDGEEDTIKKAIIPRLKIFISREDSLLWFA</sequence>
<gene>
    <name evidence="3" type="ORF">DGYR_LOCUS9078</name>
</gene>
<dbReference type="GO" id="GO:0008017">
    <property type="term" value="F:microtubule binding"/>
    <property type="evidence" value="ECO:0007669"/>
    <property type="project" value="InterPro"/>
</dbReference>
<proteinExistence type="predicted"/>
<keyword evidence="1" id="KW-0175">Coiled coil</keyword>
<protein>
    <submittedName>
        <fullName evidence="3">DgyrCDS9624</fullName>
    </submittedName>
</protein>
<evidence type="ECO:0000256" key="1">
    <source>
        <dbReference type="SAM" id="Coils"/>
    </source>
</evidence>
<dbReference type="Proteomes" id="UP000549394">
    <property type="component" value="Unassembled WGS sequence"/>
</dbReference>
<name>A0A7I8VXX7_9ANNE</name>
<organism evidence="3 4">
    <name type="scientific">Dimorphilus gyrociliatus</name>
    <dbReference type="NCBI Taxonomy" id="2664684"/>
    <lineage>
        <taxon>Eukaryota</taxon>
        <taxon>Metazoa</taxon>
        <taxon>Spiralia</taxon>
        <taxon>Lophotrochozoa</taxon>
        <taxon>Annelida</taxon>
        <taxon>Polychaeta</taxon>
        <taxon>Polychaeta incertae sedis</taxon>
        <taxon>Dinophilidae</taxon>
        <taxon>Dimorphilus</taxon>
    </lineage>
</organism>
<dbReference type="AlphaFoldDB" id="A0A7I8VXX7"/>
<dbReference type="PANTHER" id="PTHR18935:SF8">
    <property type="entry name" value="GOLGIN SUBFAMILY A MEMBER 4-LIKE ISOFORM X1"/>
    <property type="match status" value="1"/>
</dbReference>
<reference evidence="3 4" key="1">
    <citation type="submission" date="2020-08" db="EMBL/GenBank/DDBJ databases">
        <authorList>
            <person name="Hejnol A."/>
        </authorList>
    </citation>
    <scope>NUCLEOTIDE SEQUENCE [LARGE SCALE GENOMIC DNA]</scope>
</reference>
<dbReference type="EMBL" id="CAJFCJ010000013">
    <property type="protein sequence ID" value="CAD5121084.1"/>
    <property type="molecule type" value="Genomic_DNA"/>
</dbReference>
<dbReference type="PANTHER" id="PTHR18935">
    <property type="entry name" value="GOLGIN SUBFAMILY A MEMBER 4-LIKE ISOFORM X1"/>
    <property type="match status" value="1"/>
</dbReference>
<accession>A0A7I8VXX7</accession>
<keyword evidence="4" id="KW-1185">Reference proteome</keyword>
<dbReference type="GO" id="GO:0019900">
    <property type="term" value="F:kinase binding"/>
    <property type="evidence" value="ECO:0007669"/>
    <property type="project" value="InterPro"/>
</dbReference>
<feature type="region of interest" description="Disordered" evidence="2">
    <location>
        <begin position="30"/>
        <end position="63"/>
    </location>
</feature>
<dbReference type="InterPro" id="IPR024836">
    <property type="entry name" value="JAKMIP"/>
</dbReference>
<dbReference type="OrthoDB" id="6156659at2759"/>
<evidence type="ECO:0000256" key="2">
    <source>
        <dbReference type="SAM" id="MobiDB-lite"/>
    </source>
</evidence>
<evidence type="ECO:0000313" key="3">
    <source>
        <dbReference type="EMBL" id="CAD5121084.1"/>
    </source>
</evidence>
<evidence type="ECO:0000313" key="4">
    <source>
        <dbReference type="Proteomes" id="UP000549394"/>
    </source>
</evidence>
<comment type="caution">
    <text evidence="3">The sequence shown here is derived from an EMBL/GenBank/DDBJ whole genome shotgun (WGS) entry which is preliminary data.</text>
</comment>
<feature type="coiled-coil region" evidence="1">
    <location>
        <begin position="127"/>
        <end position="213"/>
    </location>
</feature>